<feature type="non-terminal residue" evidence="2">
    <location>
        <position position="163"/>
    </location>
</feature>
<dbReference type="EMBL" id="HACG01003016">
    <property type="protein sequence ID" value="CEK49881.1"/>
    <property type="molecule type" value="Transcribed_RNA"/>
</dbReference>
<organism evidence="2">
    <name type="scientific">Arion vulgaris</name>
    <dbReference type="NCBI Taxonomy" id="1028688"/>
    <lineage>
        <taxon>Eukaryota</taxon>
        <taxon>Metazoa</taxon>
        <taxon>Spiralia</taxon>
        <taxon>Lophotrochozoa</taxon>
        <taxon>Mollusca</taxon>
        <taxon>Gastropoda</taxon>
        <taxon>Heterobranchia</taxon>
        <taxon>Euthyneura</taxon>
        <taxon>Panpulmonata</taxon>
        <taxon>Eupulmonata</taxon>
        <taxon>Stylommatophora</taxon>
        <taxon>Helicina</taxon>
        <taxon>Arionoidea</taxon>
        <taxon>Arionidae</taxon>
        <taxon>Arion</taxon>
    </lineage>
</organism>
<dbReference type="AlphaFoldDB" id="A0A0B6Y239"/>
<evidence type="ECO:0000256" key="1">
    <source>
        <dbReference type="SAM" id="MobiDB-lite"/>
    </source>
</evidence>
<accession>A0A0B6Y239</accession>
<protein>
    <submittedName>
        <fullName evidence="2">Uncharacterized protein</fullName>
    </submittedName>
</protein>
<name>A0A0B6Y239_9EUPU</name>
<feature type="non-terminal residue" evidence="2">
    <location>
        <position position="1"/>
    </location>
</feature>
<gene>
    <name evidence="2" type="primary">ORF9151</name>
</gene>
<feature type="region of interest" description="Disordered" evidence="1">
    <location>
        <begin position="139"/>
        <end position="163"/>
    </location>
</feature>
<reference evidence="2" key="1">
    <citation type="submission" date="2014-12" db="EMBL/GenBank/DDBJ databases">
        <title>Insight into the proteome of Arion vulgaris.</title>
        <authorList>
            <person name="Aradska J."/>
            <person name="Bulat T."/>
            <person name="Smidak R."/>
            <person name="Sarate P."/>
            <person name="Gangsoo J."/>
            <person name="Sialana F."/>
            <person name="Bilban M."/>
            <person name="Lubec G."/>
        </authorList>
    </citation>
    <scope>NUCLEOTIDE SEQUENCE</scope>
    <source>
        <tissue evidence="2">Skin</tissue>
    </source>
</reference>
<sequence length="163" mass="18115">LETKQDSVPLNNCRQSIDYVLSSNMTMAGVPQNDMEIAEWTNNVAQVRNMNTDSTVLLGCDKEDGLGLGSCANNSEVEELLIQVPKFSSPDKMTDSSWGDICESYLSTSINRHRYQASNLPMVGMSPSSREGNDIPVSPFRRHLNNFSSPIRRGTPKKETWKG</sequence>
<proteinExistence type="predicted"/>
<evidence type="ECO:0000313" key="2">
    <source>
        <dbReference type="EMBL" id="CEK49881.1"/>
    </source>
</evidence>